<evidence type="ECO:0000256" key="1">
    <source>
        <dbReference type="SAM" id="MobiDB-lite"/>
    </source>
</evidence>
<feature type="compositionally biased region" description="Polar residues" evidence="1">
    <location>
        <begin position="271"/>
        <end position="283"/>
    </location>
</feature>
<dbReference type="AlphaFoldDB" id="A0A0M9VPX1"/>
<feature type="compositionally biased region" description="Polar residues" evidence="1">
    <location>
        <begin position="323"/>
        <end position="333"/>
    </location>
</feature>
<reference evidence="2 3" key="1">
    <citation type="submission" date="2015-07" db="EMBL/GenBank/DDBJ databases">
        <title>Draft Genome Sequence of Malassezia furfur CBS1878 and Malassezia pachydermatis CBS1879.</title>
        <authorList>
            <person name="Triana S."/>
            <person name="Ohm R."/>
            <person name="Gonzalez A."/>
            <person name="DeCock H."/>
            <person name="Restrepo S."/>
            <person name="Celis A."/>
        </authorList>
    </citation>
    <scope>NUCLEOTIDE SEQUENCE [LARGE SCALE GENOMIC DNA]</scope>
    <source>
        <strain evidence="2 3">CBS 1879</strain>
    </source>
</reference>
<sequence>MSAPSTPRAVLLKGPTLNSKVFMTALPERHEDLVAKACDLFRVPADHTPQLYVSCQASVGPASSEQRGALLLADAMPFLRDREMITVRWAPTDVPRRDKDGRVQWDPKLDDVRAGLTPVPRVPGPPLWRGPQARAMHVARVLERERANYSDDTVRKPVLASPSSPMPSVASSDPTTAASTPTPPTTDDVSSVYTKPAAMPPSESPFHEPLLSPPPSSPTESPSSAARPTPTEALDMPMSPTPQRKMAPLEWPGDSDDDASPRLRLARDTKPTTSDEVPPSTVTDPDDEGAMDDTATSSRKGGFGAWCARLNPFARGEEEMAQRTASPPRSTSPRTRKATEDDNDAAKTPATDTPTSSPWTAQGAVAYDIMTQVLVAVREHPKNVHFTKPHEFRWPQQDGSTLGVCVSKRTFDSEAPLAVFAEALHAFFDTKPVSVTGTMRAHEREAAMLLKFAETLMGELQRTSAPPPPPAPEPKVAAPATSTRGKRGAAAVQRAETEAPVAKRTRRSSRRATGRRS</sequence>
<name>A0A0M9VPX1_9BASI</name>
<organism evidence="2 3">
    <name type="scientific">Malassezia pachydermatis</name>
    <dbReference type="NCBI Taxonomy" id="77020"/>
    <lineage>
        <taxon>Eukaryota</taxon>
        <taxon>Fungi</taxon>
        <taxon>Dikarya</taxon>
        <taxon>Basidiomycota</taxon>
        <taxon>Ustilaginomycotina</taxon>
        <taxon>Malasseziomycetes</taxon>
        <taxon>Malasseziales</taxon>
        <taxon>Malasseziaceae</taxon>
        <taxon>Malassezia</taxon>
    </lineage>
</organism>
<feature type="compositionally biased region" description="Basic residues" evidence="1">
    <location>
        <begin position="503"/>
        <end position="517"/>
    </location>
</feature>
<feature type="region of interest" description="Disordered" evidence="1">
    <location>
        <begin position="149"/>
        <end position="304"/>
    </location>
</feature>
<dbReference type="RefSeq" id="XP_017992541.1">
    <property type="nucleotide sequence ID" value="XM_018135344.1"/>
</dbReference>
<gene>
    <name evidence="2" type="ORF">Malapachy_0831</name>
</gene>
<proteinExistence type="predicted"/>
<feature type="compositionally biased region" description="Low complexity" evidence="1">
    <location>
        <begin position="157"/>
        <end position="192"/>
    </location>
</feature>
<accession>A0A0M9VPX1</accession>
<dbReference type="STRING" id="77020.A0A0M9VPX1"/>
<feature type="region of interest" description="Disordered" evidence="1">
    <location>
        <begin position="461"/>
        <end position="517"/>
    </location>
</feature>
<protein>
    <submittedName>
        <fullName evidence="2">Uncharacterized protein</fullName>
    </submittedName>
</protein>
<dbReference type="Proteomes" id="UP000037751">
    <property type="component" value="Unassembled WGS sequence"/>
</dbReference>
<comment type="caution">
    <text evidence="2">The sequence shown here is derived from an EMBL/GenBank/DDBJ whole genome shotgun (WGS) entry which is preliminary data.</text>
</comment>
<dbReference type="EMBL" id="LGAV01000003">
    <property type="protein sequence ID" value="KOS14909.1"/>
    <property type="molecule type" value="Genomic_DNA"/>
</dbReference>
<feature type="compositionally biased region" description="Low complexity" evidence="1">
    <location>
        <begin position="346"/>
        <end position="359"/>
    </location>
</feature>
<dbReference type="VEuPathDB" id="FungiDB:Malapachy_0831"/>
<dbReference type="GeneID" id="28727219"/>
<dbReference type="OrthoDB" id="2555328at2759"/>
<feature type="compositionally biased region" description="Low complexity" evidence="1">
    <location>
        <begin position="218"/>
        <end position="233"/>
    </location>
</feature>
<evidence type="ECO:0000313" key="2">
    <source>
        <dbReference type="EMBL" id="KOS14909.1"/>
    </source>
</evidence>
<keyword evidence="3" id="KW-1185">Reference proteome</keyword>
<evidence type="ECO:0000313" key="3">
    <source>
        <dbReference type="Proteomes" id="UP000037751"/>
    </source>
</evidence>
<feature type="region of interest" description="Disordered" evidence="1">
    <location>
        <begin position="316"/>
        <end position="359"/>
    </location>
</feature>
<feature type="compositionally biased region" description="Basic and acidic residues" evidence="1">
    <location>
        <begin position="259"/>
        <end position="270"/>
    </location>
</feature>